<evidence type="ECO:0000313" key="2">
    <source>
        <dbReference type="Proteomes" id="UP001221142"/>
    </source>
</evidence>
<gene>
    <name evidence="1" type="ORF">FB45DRAFT_1033559</name>
</gene>
<keyword evidence="2" id="KW-1185">Reference proteome</keyword>
<dbReference type="Proteomes" id="UP001221142">
    <property type="component" value="Unassembled WGS sequence"/>
</dbReference>
<sequence length="194" mass="21711">MSRVALLQNYNGKDPISSFLATVEARPATFFAAHVKHLYLDRPAPLYAVQRILSVCTGVSYHSLSIDTSTLVLQSHPPRPLLLPPCLSPRHPPHLPSLTHLTVDYSALPDPDVPGMGSVLTSFLAAAPHAHCLVLLTGAKTEYRWALRRLRDDAFVDKRVYVHLGPVGDGPWHAWSWRLPDCFDVVEKELQRRR</sequence>
<proteinExistence type="predicted"/>
<reference evidence="1" key="1">
    <citation type="submission" date="2023-03" db="EMBL/GenBank/DDBJ databases">
        <title>Massive genome expansion in bonnet fungi (Mycena s.s.) driven by repeated elements and novel gene families across ecological guilds.</title>
        <authorList>
            <consortium name="Lawrence Berkeley National Laboratory"/>
            <person name="Harder C.B."/>
            <person name="Miyauchi S."/>
            <person name="Viragh M."/>
            <person name="Kuo A."/>
            <person name="Thoen E."/>
            <person name="Andreopoulos B."/>
            <person name="Lu D."/>
            <person name="Skrede I."/>
            <person name="Drula E."/>
            <person name="Henrissat B."/>
            <person name="Morin E."/>
            <person name="Kohler A."/>
            <person name="Barry K."/>
            <person name="LaButti K."/>
            <person name="Morin E."/>
            <person name="Salamov A."/>
            <person name="Lipzen A."/>
            <person name="Mereny Z."/>
            <person name="Hegedus B."/>
            <person name="Baldrian P."/>
            <person name="Stursova M."/>
            <person name="Weitz H."/>
            <person name="Taylor A."/>
            <person name="Grigoriev I.V."/>
            <person name="Nagy L.G."/>
            <person name="Martin F."/>
            <person name="Kauserud H."/>
        </authorList>
    </citation>
    <scope>NUCLEOTIDE SEQUENCE</scope>
    <source>
        <strain evidence="1">9284</strain>
    </source>
</reference>
<accession>A0AAD7FI11</accession>
<protein>
    <submittedName>
        <fullName evidence="1">Uncharacterized protein</fullName>
    </submittedName>
</protein>
<comment type="caution">
    <text evidence="1">The sequence shown here is derived from an EMBL/GenBank/DDBJ whole genome shotgun (WGS) entry which is preliminary data.</text>
</comment>
<dbReference type="EMBL" id="JARKIF010000018">
    <property type="protein sequence ID" value="KAJ7619708.1"/>
    <property type="molecule type" value="Genomic_DNA"/>
</dbReference>
<evidence type="ECO:0000313" key="1">
    <source>
        <dbReference type="EMBL" id="KAJ7619708.1"/>
    </source>
</evidence>
<dbReference type="AlphaFoldDB" id="A0AAD7FI11"/>
<organism evidence="1 2">
    <name type="scientific">Roridomyces roridus</name>
    <dbReference type="NCBI Taxonomy" id="1738132"/>
    <lineage>
        <taxon>Eukaryota</taxon>
        <taxon>Fungi</taxon>
        <taxon>Dikarya</taxon>
        <taxon>Basidiomycota</taxon>
        <taxon>Agaricomycotina</taxon>
        <taxon>Agaricomycetes</taxon>
        <taxon>Agaricomycetidae</taxon>
        <taxon>Agaricales</taxon>
        <taxon>Marasmiineae</taxon>
        <taxon>Mycenaceae</taxon>
        <taxon>Roridomyces</taxon>
    </lineage>
</organism>
<name>A0AAD7FI11_9AGAR</name>